<evidence type="ECO:0000256" key="6">
    <source>
        <dbReference type="ARBA" id="ARBA00022679"/>
    </source>
</evidence>
<evidence type="ECO:0000256" key="10">
    <source>
        <dbReference type="ARBA" id="ARBA00022989"/>
    </source>
</evidence>
<keyword evidence="9" id="KW-0735">Signal-anchor</keyword>
<dbReference type="EMBL" id="JARK01000133">
    <property type="protein sequence ID" value="EYC42398.1"/>
    <property type="molecule type" value="Genomic_DNA"/>
</dbReference>
<evidence type="ECO:0000256" key="3">
    <source>
        <dbReference type="ARBA" id="ARBA00006462"/>
    </source>
</evidence>
<evidence type="ECO:0000256" key="7">
    <source>
        <dbReference type="ARBA" id="ARBA00022692"/>
    </source>
</evidence>
<keyword evidence="8" id="KW-0547">Nucleotide-binding</keyword>
<dbReference type="STRING" id="53326.A0A016WTN2"/>
<evidence type="ECO:0000313" key="14">
    <source>
        <dbReference type="EMBL" id="EYC42398.1"/>
    </source>
</evidence>
<accession>A0A016WTN2</accession>
<dbReference type="Proteomes" id="UP000024635">
    <property type="component" value="Unassembled WGS sequence"/>
</dbReference>
<comment type="subcellular location">
    <subcellularLocation>
        <location evidence="1">Membrane</location>
        <topology evidence="1">Single-pass type II membrane protein</topology>
    </subcellularLocation>
</comment>
<organism evidence="14 15">
    <name type="scientific">Ancylostoma ceylanicum</name>
    <dbReference type="NCBI Taxonomy" id="53326"/>
    <lineage>
        <taxon>Eukaryota</taxon>
        <taxon>Metazoa</taxon>
        <taxon>Ecdysozoa</taxon>
        <taxon>Nematoda</taxon>
        <taxon>Chromadorea</taxon>
        <taxon>Rhabditida</taxon>
        <taxon>Rhabditina</taxon>
        <taxon>Rhabditomorpha</taxon>
        <taxon>Strongyloidea</taxon>
        <taxon>Ancylostomatidae</taxon>
        <taxon>Ancylostomatinae</taxon>
        <taxon>Ancylostoma</taxon>
    </lineage>
</organism>
<dbReference type="InterPro" id="IPR003378">
    <property type="entry name" value="Fringe-like_glycosylTrfase"/>
</dbReference>
<comment type="similarity">
    <text evidence="3">Belongs to the glycosyltransferase 31 family. Beta3-Gal-T subfamily.</text>
</comment>
<reference evidence="15" key="1">
    <citation type="journal article" date="2015" name="Nat. Genet.">
        <title>The genome and transcriptome of the zoonotic hookworm Ancylostoma ceylanicum identify infection-specific gene families.</title>
        <authorList>
            <person name="Schwarz E.M."/>
            <person name="Hu Y."/>
            <person name="Antoshechkin I."/>
            <person name="Miller M.M."/>
            <person name="Sternberg P.W."/>
            <person name="Aroian R.V."/>
        </authorList>
    </citation>
    <scope>NUCLEOTIDE SEQUENCE</scope>
    <source>
        <strain evidence="15">HY135</strain>
    </source>
</reference>
<dbReference type="GO" id="GO:0000166">
    <property type="term" value="F:nucleotide binding"/>
    <property type="evidence" value="ECO:0007669"/>
    <property type="project" value="UniProtKB-KW"/>
</dbReference>
<keyword evidence="11 12" id="KW-0472">Membrane</keyword>
<evidence type="ECO:0000256" key="8">
    <source>
        <dbReference type="ARBA" id="ARBA00022741"/>
    </source>
</evidence>
<comment type="caution">
    <text evidence="14">The sequence shown here is derived from an EMBL/GenBank/DDBJ whole genome shotgun (WGS) entry which is preliminary data.</text>
</comment>
<evidence type="ECO:0000256" key="1">
    <source>
        <dbReference type="ARBA" id="ARBA00004606"/>
    </source>
</evidence>
<evidence type="ECO:0000256" key="12">
    <source>
        <dbReference type="SAM" id="Phobius"/>
    </source>
</evidence>
<sequence>MILRKEERGSEGESCGAFPNMMFFYYFCFLLVICVNSASIFCLIHTATPSHATRAHTILETWAKRCDDFIFFTDSPMSAEIPHIYWKELHSRDHSWEKIRRIFNHVVDDMEDEYDWYLRADDDAYVIVENLRHFLANYSSKEPHYFGYRWNFFVPHGYADGGVYVLSRPAVEVFNRVMEDPKLCPELHRAEEDQEMGRCLAAAGIYPEDTRDENGSDRFHHFHPTEQLVMYKDPFARKNAYYPPLKGANNFSPQMIGFHHLSPYEMRVFDYFLYKLKRRAS</sequence>
<feature type="domain" description="Fringe-like glycosyltransferase" evidence="13">
    <location>
        <begin position="36"/>
        <end position="150"/>
    </location>
</feature>
<evidence type="ECO:0000256" key="2">
    <source>
        <dbReference type="ARBA" id="ARBA00004922"/>
    </source>
</evidence>
<dbReference type="OrthoDB" id="414175at2759"/>
<dbReference type="EC" id="2.4.1.122" evidence="4"/>
<evidence type="ECO:0000256" key="9">
    <source>
        <dbReference type="ARBA" id="ARBA00022968"/>
    </source>
</evidence>
<proteinExistence type="inferred from homology"/>
<keyword evidence="10 12" id="KW-1133">Transmembrane helix</keyword>
<protein>
    <recommendedName>
        <fullName evidence="4">N-acetylgalactosaminide beta-1,3-galactosyltransferase</fullName>
        <ecNumber evidence="4">2.4.1.122</ecNumber>
    </recommendedName>
</protein>
<dbReference type="PANTHER" id="PTHR23033:SF12">
    <property type="entry name" value="GLYCOPROTEIN-N-ACETYLGALACTOSAMINE 3-BETA-GALACTOSYLTRANSFERASE 1-RELATED"/>
    <property type="match status" value="1"/>
</dbReference>
<dbReference type="GO" id="GO:0016263">
    <property type="term" value="F:glycoprotein-N-acetylgalactosamine 3-beta-galactosyltransferase activity"/>
    <property type="evidence" value="ECO:0007669"/>
    <property type="project" value="UniProtKB-EC"/>
</dbReference>
<evidence type="ECO:0000256" key="11">
    <source>
        <dbReference type="ARBA" id="ARBA00023136"/>
    </source>
</evidence>
<evidence type="ECO:0000256" key="5">
    <source>
        <dbReference type="ARBA" id="ARBA00022676"/>
    </source>
</evidence>
<keyword evidence="15" id="KW-1185">Reference proteome</keyword>
<dbReference type="GO" id="GO:0016020">
    <property type="term" value="C:membrane"/>
    <property type="evidence" value="ECO:0007669"/>
    <property type="project" value="UniProtKB-SubCell"/>
</dbReference>
<keyword evidence="7 12" id="KW-0812">Transmembrane</keyword>
<evidence type="ECO:0000313" key="15">
    <source>
        <dbReference type="Proteomes" id="UP000024635"/>
    </source>
</evidence>
<dbReference type="Pfam" id="PF02434">
    <property type="entry name" value="Fringe"/>
    <property type="match status" value="1"/>
</dbReference>
<dbReference type="InterPro" id="IPR026050">
    <property type="entry name" value="C1GALT1/C1GALT1_chp1"/>
</dbReference>
<dbReference type="AlphaFoldDB" id="A0A016WTN2"/>
<comment type="pathway">
    <text evidence="2">Protein modification; protein glycosylation.</text>
</comment>
<evidence type="ECO:0000259" key="13">
    <source>
        <dbReference type="Pfam" id="PF02434"/>
    </source>
</evidence>
<dbReference type="Gene3D" id="3.90.550.50">
    <property type="match status" value="1"/>
</dbReference>
<dbReference type="PANTHER" id="PTHR23033">
    <property type="entry name" value="BETA1,3-GALACTOSYLTRANSFERASE"/>
    <property type="match status" value="1"/>
</dbReference>
<keyword evidence="5" id="KW-0328">Glycosyltransferase</keyword>
<name>A0A016WTN2_9BILA</name>
<gene>
    <name evidence="14" type="primary">Acey_s0533.g3058</name>
    <name evidence="14" type="ORF">Y032_0533g3058</name>
</gene>
<evidence type="ECO:0000256" key="4">
    <source>
        <dbReference type="ARBA" id="ARBA00012557"/>
    </source>
</evidence>
<keyword evidence="6" id="KW-0808">Transferase</keyword>
<feature type="transmembrane region" description="Helical" evidence="12">
    <location>
        <begin position="23"/>
        <end position="44"/>
    </location>
</feature>